<dbReference type="AlphaFoldDB" id="A0A4Q7UT26"/>
<reference evidence="3 4" key="1">
    <citation type="submission" date="2019-02" db="EMBL/GenBank/DDBJ databases">
        <title>Sequencing the genomes of 1000 actinobacteria strains.</title>
        <authorList>
            <person name="Klenk H.-P."/>
        </authorList>
    </citation>
    <scope>NUCLEOTIDE SEQUENCE [LARGE SCALE GENOMIC DNA]</scope>
    <source>
        <strain evidence="3 4">DSM 45779</strain>
    </source>
</reference>
<dbReference type="Gene3D" id="1.20.144.10">
    <property type="entry name" value="Phosphatidic acid phosphatase type 2/haloperoxidase"/>
    <property type="match status" value="1"/>
</dbReference>
<evidence type="ECO:0000313" key="4">
    <source>
        <dbReference type="Proteomes" id="UP000291591"/>
    </source>
</evidence>
<keyword evidence="1" id="KW-0812">Transmembrane</keyword>
<dbReference type="SUPFAM" id="SSF48317">
    <property type="entry name" value="Acid phosphatase/Vanadium-dependent haloperoxidase"/>
    <property type="match status" value="1"/>
</dbReference>
<feature type="transmembrane region" description="Helical" evidence="1">
    <location>
        <begin position="157"/>
        <end position="182"/>
    </location>
</feature>
<dbReference type="Proteomes" id="UP000291591">
    <property type="component" value="Unassembled WGS sequence"/>
</dbReference>
<dbReference type="RefSeq" id="WP_130288783.1">
    <property type="nucleotide sequence ID" value="NZ_SHKL01000001.1"/>
</dbReference>
<feature type="transmembrane region" description="Helical" evidence="1">
    <location>
        <begin position="68"/>
        <end position="88"/>
    </location>
</feature>
<feature type="transmembrane region" description="Helical" evidence="1">
    <location>
        <begin position="188"/>
        <end position="209"/>
    </location>
</feature>
<feature type="transmembrane region" description="Helical" evidence="1">
    <location>
        <begin position="16"/>
        <end position="34"/>
    </location>
</feature>
<feature type="transmembrane region" description="Helical" evidence="1">
    <location>
        <begin position="131"/>
        <end position="150"/>
    </location>
</feature>
<evidence type="ECO:0000256" key="1">
    <source>
        <dbReference type="SAM" id="Phobius"/>
    </source>
</evidence>
<organism evidence="3 4">
    <name type="scientific">Pseudonocardia sediminis</name>
    <dbReference type="NCBI Taxonomy" id="1397368"/>
    <lineage>
        <taxon>Bacteria</taxon>
        <taxon>Bacillati</taxon>
        <taxon>Actinomycetota</taxon>
        <taxon>Actinomycetes</taxon>
        <taxon>Pseudonocardiales</taxon>
        <taxon>Pseudonocardiaceae</taxon>
        <taxon>Pseudonocardia</taxon>
    </lineage>
</organism>
<keyword evidence="1" id="KW-0472">Membrane</keyword>
<proteinExistence type="predicted"/>
<comment type="caution">
    <text evidence="3">The sequence shown here is derived from an EMBL/GenBank/DDBJ whole genome shotgun (WGS) entry which is preliminary data.</text>
</comment>
<feature type="domain" description="Phosphatidic acid phosphatase type 2/haloperoxidase" evidence="2">
    <location>
        <begin position="94"/>
        <end position="202"/>
    </location>
</feature>
<gene>
    <name evidence="3" type="ORF">EV383_0968</name>
</gene>
<accession>A0A4Q7UT26</accession>
<keyword evidence="1" id="KW-1133">Transmembrane helix</keyword>
<dbReference type="InterPro" id="IPR036938">
    <property type="entry name" value="PAP2/HPO_sf"/>
</dbReference>
<feature type="transmembrane region" description="Helical" evidence="1">
    <location>
        <begin position="93"/>
        <end position="111"/>
    </location>
</feature>
<protein>
    <submittedName>
        <fullName evidence="3">Undecaprenyl-diphosphatase</fullName>
    </submittedName>
</protein>
<evidence type="ECO:0000259" key="2">
    <source>
        <dbReference type="SMART" id="SM00014"/>
    </source>
</evidence>
<evidence type="ECO:0000313" key="3">
    <source>
        <dbReference type="EMBL" id="RZT84134.1"/>
    </source>
</evidence>
<name>A0A4Q7UT26_PSEST</name>
<sequence>MRHAPVPLLGPLRRPAPFVAGIAFVVFAALGLWYSGDADAGRVDTHTENAVDAVTGSHWRFFGRVIEFGSPQFVVLAGGLLAGLCLLLGRRRLAVLAIVGPGLTGLATTFFKPLFGRTIGDTAGFAYPSGHTGGATSIALVAALLLVSLIPAGRGAALTLVGAAALVAGGAVGAGMVTIGAHYPTDTVGGFCVALALGLGSALVIDVVADRRAERNRPIRINPGPPTPAL</sequence>
<dbReference type="OrthoDB" id="3822538at2"/>
<dbReference type="EMBL" id="SHKL01000001">
    <property type="protein sequence ID" value="RZT84134.1"/>
    <property type="molecule type" value="Genomic_DNA"/>
</dbReference>
<dbReference type="SMART" id="SM00014">
    <property type="entry name" value="acidPPc"/>
    <property type="match status" value="1"/>
</dbReference>
<dbReference type="InterPro" id="IPR000326">
    <property type="entry name" value="PAP2/HPO"/>
</dbReference>
<keyword evidence="4" id="KW-1185">Reference proteome</keyword>
<dbReference type="Pfam" id="PF01569">
    <property type="entry name" value="PAP2"/>
    <property type="match status" value="1"/>
</dbReference>